<evidence type="ECO:0000259" key="3">
    <source>
        <dbReference type="PROSITE" id="PS01124"/>
    </source>
</evidence>
<dbReference type="Gene3D" id="1.10.10.60">
    <property type="entry name" value="Homeodomain-like"/>
    <property type="match status" value="1"/>
</dbReference>
<reference evidence="5" key="1">
    <citation type="journal article" date="2019" name="Int. J. Syst. Evol. Microbiol.">
        <title>The Global Catalogue of Microorganisms (GCM) 10K type strain sequencing project: providing services to taxonomists for standard genome sequencing and annotation.</title>
        <authorList>
            <consortium name="The Broad Institute Genomics Platform"/>
            <consortium name="The Broad Institute Genome Sequencing Center for Infectious Disease"/>
            <person name="Wu L."/>
            <person name="Ma J."/>
        </authorList>
    </citation>
    <scope>NUCLEOTIDE SEQUENCE [LARGE SCALE GENOMIC DNA]</scope>
    <source>
        <strain evidence="5">KCTC 42730</strain>
    </source>
</reference>
<dbReference type="Pfam" id="PF06445">
    <property type="entry name" value="GyrI-like"/>
    <property type="match status" value="1"/>
</dbReference>
<comment type="caution">
    <text evidence="4">The sequence shown here is derived from an EMBL/GenBank/DDBJ whole genome shotgun (WGS) entry which is preliminary data.</text>
</comment>
<evidence type="ECO:0000256" key="1">
    <source>
        <dbReference type="ARBA" id="ARBA00023015"/>
    </source>
</evidence>
<dbReference type="PANTHER" id="PTHR40055:SF1">
    <property type="entry name" value="TRANSCRIPTIONAL REGULATOR YGIV-RELATED"/>
    <property type="match status" value="1"/>
</dbReference>
<dbReference type="InterPro" id="IPR050908">
    <property type="entry name" value="SmbC-like"/>
</dbReference>
<dbReference type="InterPro" id="IPR011256">
    <property type="entry name" value="Reg_factor_effector_dom_sf"/>
</dbReference>
<evidence type="ECO:0000313" key="5">
    <source>
        <dbReference type="Proteomes" id="UP001595453"/>
    </source>
</evidence>
<gene>
    <name evidence="4" type="ORF">ACFOEE_16055</name>
</gene>
<dbReference type="Pfam" id="PF12833">
    <property type="entry name" value="HTH_18"/>
    <property type="match status" value="1"/>
</dbReference>
<proteinExistence type="predicted"/>
<dbReference type="PANTHER" id="PTHR40055">
    <property type="entry name" value="TRANSCRIPTIONAL REGULATOR YGIV-RELATED"/>
    <property type="match status" value="1"/>
</dbReference>
<dbReference type="SMART" id="SM00871">
    <property type="entry name" value="AraC_E_bind"/>
    <property type="match status" value="1"/>
</dbReference>
<dbReference type="RefSeq" id="WP_377126519.1">
    <property type="nucleotide sequence ID" value="NZ_JBHRSD010000029.1"/>
</dbReference>
<name>A0ABV7CN88_9GAMM</name>
<dbReference type="SMART" id="SM00342">
    <property type="entry name" value="HTH_ARAC"/>
    <property type="match status" value="1"/>
</dbReference>
<accession>A0ABV7CN88</accession>
<keyword evidence="5" id="KW-1185">Reference proteome</keyword>
<sequence length="290" mass="33722">MSKQRTQHHYQKRLLAVIDYMYQHIEQDLDVNTLADVACMSCYHFHRIYREFAGEPVNVTVRRIRLFKAATFLVHSDLSLADIAKRVKYGSVEAFHRAFCKQYGETPLRYRQLRNSQALEGSVFYPTNWKEYKTMYQVEQCKTDAVALYGIAHQGDFMQIGQAFEKLTVLATNLGLLNQQTRFFGVYYDDPKSVPVEQLRAMACISVAQHTDLEHPQLQKLTIPAGETISLLFKGDYTELEQPYEWLFGQWLPQSNLELADFPPFEEYLNDNRTTAPQDLLTRINCLLKV</sequence>
<dbReference type="InterPro" id="IPR010499">
    <property type="entry name" value="AraC_E-bd"/>
</dbReference>
<dbReference type="Gene3D" id="3.20.80.10">
    <property type="entry name" value="Regulatory factor, effector binding domain"/>
    <property type="match status" value="1"/>
</dbReference>
<keyword evidence="1" id="KW-0805">Transcription regulation</keyword>
<dbReference type="InterPro" id="IPR018060">
    <property type="entry name" value="HTH_AraC"/>
</dbReference>
<dbReference type="EMBL" id="JBHRSD010000029">
    <property type="protein sequence ID" value="MFC3034025.1"/>
    <property type="molecule type" value="Genomic_DNA"/>
</dbReference>
<evidence type="ECO:0000313" key="4">
    <source>
        <dbReference type="EMBL" id="MFC3034025.1"/>
    </source>
</evidence>
<keyword evidence="2" id="KW-0804">Transcription</keyword>
<dbReference type="SUPFAM" id="SSF46689">
    <property type="entry name" value="Homeodomain-like"/>
    <property type="match status" value="2"/>
</dbReference>
<feature type="domain" description="HTH araC/xylS-type" evidence="3">
    <location>
        <begin position="15"/>
        <end position="113"/>
    </location>
</feature>
<protein>
    <submittedName>
        <fullName evidence="4">GyrI-like domain-containing protein</fullName>
    </submittedName>
</protein>
<organism evidence="4 5">
    <name type="scientific">Pseudoalteromonas fenneropenaei</name>
    <dbReference type="NCBI Taxonomy" id="1737459"/>
    <lineage>
        <taxon>Bacteria</taxon>
        <taxon>Pseudomonadati</taxon>
        <taxon>Pseudomonadota</taxon>
        <taxon>Gammaproteobacteria</taxon>
        <taxon>Alteromonadales</taxon>
        <taxon>Pseudoalteromonadaceae</taxon>
        <taxon>Pseudoalteromonas</taxon>
    </lineage>
</organism>
<dbReference type="PROSITE" id="PS01124">
    <property type="entry name" value="HTH_ARAC_FAMILY_2"/>
    <property type="match status" value="1"/>
</dbReference>
<dbReference type="SUPFAM" id="SSF55136">
    <property type="entry name" value="Probable bacterial effector-binding domain"/>
    <property type="match status" value="1"/>
</dbReference>
<dbReference type="InterPro" id="IPR029442">
    <property type="entry name" value="GyrI-like"/>
</dbReference>
<dbReference type="Proteomes" id="UP001595453">
    <property type="component" value="Unassembled WGS sequence"/>
</dbReference>
<dbReference type="InterPro" id="IPR009057">
    <property type="entry name" value="Homeodomain-like_sf"/>
</dbReference>
<evidence type="ECO:0000256" key="2">
    <source>
        <dbReference type="ARBA" id="ARBA00023163"/>
    </source>
</evidence>